<proteinExistence type="predicted"/>
<evidence type="ECO:0000313" key="2">
    <source>
        <dbReference type="EMBL" id="TCP32642.1"/>
    </source>
</evidence>
<gene>
    <name evidence="2" type="ORF">EV659_109137</name>
</gene>
<feature type="signal peptide" evidence="1">
    <location>
        <begin position="1"/>
        <end position="25"/>
    </location>
</feature>
<sequence length="163" mass="17350">MRWSAPFKGLALVLAVMGAAACDGAADGAAATGEDRAETVAADPKAARYVALCAQGGPSKAACRCRWRLLEDRLSAAERDLLLILRERSQALDRTLDELDDEPARPGQALGDLFGGLVDNLGDLEGLADSFGMSVPELMVRTHDVARTEARVARVCAERIRSL</sequence>
<dbReference type="Proteomes" id="UP000295399">
    <property type="component" value="Unassembled WGS sequence"/>
</dbReference>
<feature type="chain" id="PRO_5020465808" description="Heavy-metal resistance protein" evidence="1">
    <location>
        <begin position="26"/>
        <end position="163"/>
    </location>
</feature>
<organism evidence="2 3">
    <name type="scientific">Rhodothalassium salexigens DSM 2132</name>
    <dbReference type="NCBI Taxonomy" id="1188247"/>
    <lineage>
        <taxon>Bacteria</taxon>
        <taxon>Pseudomonadati</taxon>
        <taxon>Pseudomonadota</taxon>
        <taxon>Alphaproteobacteria</taxon>
        <taxon>Rhodothalassiales</taxon>
        <taxon>Rhodothalassiaceae</taxon>
        <taxon>Rhodothalassium</taxon>
    </lineage>
</organism>
<keyword evidence="1" id="KW-0732">Signal</keyword>
<reference evidence="2 3" key="1">
    <citation type="submission" date="2019-03" db="EMBL/GenBank/DDBJ databases">
        <title>Genomic Encyclopedia of Type Strains, Phase IV (KMG-IV): sequencing the most valuable type-strain genomes for metagenomic binning, comparative biology and taxonomic classification.</title>
        <authorList>
            <person name="Goeker M."/>
        </authorList>
    </citation>
    <scope>NUCLEOTIDE SEQUENCE [LARGE SCALE GENOMIC DNA]</scope>
    <source>
        <strain evidence="2 3">DSM 2132</strain>
    </source>
</reference>
<dbReference type="RefSeq" id="WP_132709122.1">
    <property type="nucleotide sequence ID" value="NZ_JACIGF010000009.1"/>
</dbReference>
<comment type="caution">
    <text evidence="2">The sequence shown here is derived from an EMBL/GenBank/DDBJ whole genome shotgun (WGS) entry which is preliminary data.</text>
</comment>
<dbReference type="AlphaFoldDB" id="A0A4R2PC31"/>
<evidence type="ECO:0008006" key="4">
    <source>
        <dbReference type="Google" id="ProtNLM"/>
    </source>
</evidence>
<evidence type="ECO:0000313" key="3">
    <source>
        <dbReference type="Proteomes" id="UP000295399"/>
    </source>
</evidence>
<accession>A0A4R2PC31</accession>
<name>A0A4R2PC31_RHOSA</name>
<keyword evidence="3" id="KW-1185">Reference proteome</keyword>
<dbReference type="PROSITE" id="PS51257">
    <property type="entry name" value="PROKAR_LIPOPROTEIN"/>
    <property type="match status" value="1"/>
</dbReference>
<dbReference type="EMBL" id="SLXO01000009">
    <property type="protein sequence ID" value="TCP32642.1"/>
    <property type="molecule type" value="Genomic_DNA"/>
</dbReference>
<dbReference type="InParanoid" id="A0A4R2PC31"/>
<evidence type="ECO:0000256" key="1">
    <source>
        <dbReference type="SAM" id="SignalP"/>
    </source>
</evidence>
<protein>
    <recommendedName>
        <fullName evidence="4">Heavy-metal resistance protein</fullName>
    </recommendedName>
</protein>